<keyword evidence="3" id="KW-1185">Reference proteome</keyword>
<dbReference type="Proteomes" id="UP000297910">
    <property type="component" value="Unassembled WGS sequence"/>
</dbReference>
<protein>
    <submittedName>
        <fullName evidence="2">Uncharacterized protein</fullName>
    </submittedName>
</protein>
<sequence>MLAFIIGNKEALTIHSTDPRGVTLSNCGGRESGSRGDGGRDRVGIRNNDFFVSGSQNPNGLFDKPRQ</sequence>
<evidence type="ECO:0000256" key="1">
    <source>
        <dbReference type="SAM" id="MobiDB-lite"/>
    </source>
</evidence>
<reference evidence="2 3" key="1">
    <citation type="submission" date="2017-12" db="EMBL/GenBank/DDBJ databases">
        <title>Comparative genomics of Botrytis spp.</title>
        <authorList>
            <person name="Valero-Jimenez C.A."/>
            <person name="Tapia P."/>
            <person name="Veloso J."/>
            <person name="Silva-Moreno E."/>
            <person name="Staats M."/>
            <person name="Valdes J.H."/>
            <person name="Van Kan J.A.L."/>
        </authorList>
    </citation>
    <scope>NUCLEOTIDE SEQUENCE [LARGE SCALE GENOMIC DNA]</scope>
    <source>
        <strain evidence="2 3">Bp0003</strain>
    </source>
</reference>
<organism evidence="2 3">
    <name type="scientific">Botrytis paeoniae</name>
    <dbReference type="NCBI Taxonomy" id="278948"/>
    <lineage>
        <taxon>Eukaryota</taxon>
        <taxon>Fungi</taxon>
        <taxon>Dikarya</taxon>
        <taxon>Ascomycota</taxon>
        <taxon>Pezizomycotina</taxon>
        <taxon>Leotiomycetes</taxon>
        <taxon>Helotiales</taxon>
        <taxon>Sclerotiniaceae</taxon>
        <taxon>Botrytis</taxon>
    </lineage>
</organism>
<dbReference type="EMBL" id="PQXI01000062">
    <property type="protein sequence ID" value="TGO26288.1"/>
    <property type="molecule type" value="Genomic_DNA"/>
</dbReference>
<comment type="caution">
    <text evidence="2">The sequence shown here is derived from an EMBL/GenBank/DDBJ whole genome shotgun (WGS) entry which is preliminary data.</text>
</comment>
<evidence type="ECO:0000313" key="2">
    <source>
        <dbReference type="EMBL" id="TGO26288.1"/>
    </source>
</evidence>
<feature type="compositionally biased region" description="Basic and acidic residues" evidence="1">
    <location>
        <begin position="32"/>
        <end position="44"/>
    </location>
</feature>
<gene>
    <name evidence="2" type="ORF">BPAE_0062g00080</name>
</gene>
<evidence type="ECO:0000313" key="3">
    <source>
        <dbReference type="Proteomes" id="UP000297910"/>
    </source>
</evidence>
<accession>A0A4Z1FRQ3</accession>
<dbReference type="AlphaFoldDB" id="A0A4Z1FRQ3"/>
<proteinExistence type="predicted"/>
<name>A0A4Z1FRQ3_9HELO</name>
<feature type="region of interest" description="Disordered" evidence="1">
    <location>
        <begin position="18"/>
        <end position="67"/>
    </location>
</feature>